<dbReference type="GO" id="GO:0003824">
    <property type="term" value="F:catalytic activity"/>
    <property type="evidence" value="ECO:0007669"/>
    <property type="project" value="InterPro"/>
</dbReference>
<dbReference type="PANTHER" id="PTHR11228:SF7">
    <property type="entry name" value="PQQA PEPTIDE CYCLASE"/>
    <property type="match status" value="1"/>
</dbReference>
<name>D5MKN9_METO1</name>
<dbReference type="KEGG" id="mox:DAMO_0613"/>
<dbReference type="InterPro" id="IPR050377">
    <property type="entry name" value="Radical_SAM_PqqE_MftC-like"/>
</dbReference>
<evidence type="ECO:0000313" key="6">
    <source>
        <dbReference type="EMBL" id="CBE67686.1"/>
    </source>
</evidence>
<evidence type="ECO:0000256" key="2">
    <source>
        <dbReference type="ARBA" id="ARBA00022723"/>
    </source>
</evidence>
<dbReference type="InterPro" id="IPR007197">
    <property type="entry name" value="rSAM"/>
</dbReference>
<dbReference type="CDD" id="cd01335">
    <property type="entry name" value="Radical_SAM"/>
    <property type="match status" value="1"/>
</dbReference>
<organism evidence="6 7">
    <name type="scientific">Methylomirabilis oxygeniifera</name>
    <dbReference type="NCBI Taxonomy" id="671143"/>
    <lineage>
        <taxon>Bacteria</taxon>
        <taxon>Candidatus Methylomirabilota</taxon>
        <taxon>Candidatus Methylomirabilia</taxon>
        <taxon>Candidatus Methylomirabilales</taxon>
        <taxon>Candidatus Methylomirabilaceae</taxon>
        <taxon>Candidatus Methylomirabilis</taxon>
    </lineage>
</organism>
<accession>D5MKN9</accession>
<reference evidence="6 7" key="1">
    <citation type="journal article" date="2010" name="Nature">
        <title>Nitrite-driven anaerobic methane oxidation by oxygenic bacteria.</title>
        <authorList>
            <person name="Ettwig K.F."/>
            <person name="Butler M.K."/>
            <person name="Le Paslier D."/>
            <person name="Pelletier E."/>
            <person name="Mangenot S."/>
            <person name="Kuypers M.M.M."/>
            <person name="Schreiber F."/>
            <person name="Dutilh B.E."/>
            <person name="Zedelius J."/>
            <person name="de Beer D."/>
            <person name="Gloerich J."/>
            <person name="Wessels H.J.C.T."/>
            <person name="van Allen T."/>
            <person name="Luesken F."/>
            <person name="Wu M."/>
            <person name="van de Pas-Schoonen K.T."/>
            <person name="Op den Camp H.J.M."/>
            <person name="Janssen-Megens E.M."/>
            <person name="Francoijs K-J."/>
            <person name="Stunnenberg H."/>
            <person name="Weissenbach J."/>
            <person name="Jetten M.S.M."/>
            <person name="Strous M."/>
        </authorList>
    </citation>
    <scope>NUCLEOTIDE SEQUENCE [LARGE SCALE GENOMIC DNA]</scope>
</reference>
<dbReference type="Proteomes" id="UP000006898">
    <property type="component" value="Chromosome"/>
</dbReference>
<dbReference type="Pfam" id="PF04055">
    <property type="entry name" value="Radical_SAM"/>
    <property type="match status" value="1"/>
</dbReference>
<dbReference type="InterPro" id="IPR023885">
    <property type="entry name" value="4Fe4S-binding_SPASM_dom"/>
</dbReference>
<proteinExistence type="predicted"/>
<keyword evidence="3" id="KW-0408">Iron</keyword>
<dbReference type="Pfam" id="PF13186">
    <property type="entry name" value="SPASM"/>
    <property type="match status" value="1"/>
</dbReference>
<dbReference type="PROSITE" id="PS51918">
    <property type="entry name" value="RADICAL_SAM"/>
    <property type="match status" value="1"/>
</dbReference>
<dbReference type="GO" id="GO:0046872">
    <property type="term" value="F:metal ion binding"/>
    <property type="evidence" value="ECO:0007669"/>
    <property type="project" value="UniProtKB-KW"/>
</dbReference>
<evidence type="ECO:0000256" key="3">
    <source>
        <dbReference type="ARBA" id="ARBA00023004"/>
    </source>
</evidence>
<sequence length="329" mass="36001">MAFAVGIGLTNECNLTCPHCYRPDTVISRLTREDMTRICESIPVRSINLGVGENGLHPDFHVILADLERRSITTSITSNGLSLQVLCDEELKRFHSVEISLDFPTRQEHDTLRGEGNWRAVIKTLERCSGLGLNVTVTSVMMNVNSKKLPALAKLAASLGAYLRVNVYQPSKSNYFTLSYHEFWDGFKRLLGSARLAATTEPVLAGVLGLDGFVGPACGRSTIRVAPDGRVLPCTYWPSSRLTLDDLYRQREQIIDAEEFQQARTVPAACRGCPCGGGCAGRRALVSLHDPDPYCPFARGDKIAIDWERAGAEDLPKAGSACTTIVSAR</sequence>
<protein>
    <submittedName>
        <fullName evidence="6">Radical SAM domain protein</fullName>
    </submittedName>
</protein>
<dbReference type="PANTHER" id="PTHR11228">
    <property type="entry name" value="RADICAL SAM DOMAIN PROTEIN"/>
    <property type="match status" value="1"/>
</dbReference>
<dbReference type="STRING" id="671143.DAMO_0613"/>
<dbReference type="Gene3D" id="3.20.20.70">
    <property type="entry name" value="Aldolase class I"/>
    <property type="match status" value="1"/>
</dbReference>
<dbReference type="SFLD" id="SFLDG01067">
    <property type="entry name" value="SPASM/twitch_domain_containing"/>
    <property type="match status" value="1"/>
</dbReference>
<dbReference type="EMBL" id="FP565575">
    <property type="protein sequence ID" value="CBE67686.1"/>
    <property type="molecule type" value="Genomic_DNA"/>
</dbReference>
<feature type="domain" description="Radical SAM core" evidence="5">
    <location>
        <begin position="1"/>
        <end position="208"/>
    </location>
</feature>
<evidence type="ECO:0000259" key="5">
    <source>
        <dbReference type="PROSITE" id="PS51918"/>
    </source>
</evidence>
<keyword evidence="2" id="KW-0479">Metal-binding</keyword>
<dbReference type="SUPFAM" id="SSF102114">
    <property type="entry name" value="Radical SAM enzymes"/>
    <property type="match status" value="1"/>
</dbReference>
<dbReference type="InterPro" id="IPR013785">
    <property type="entry name" value="Aldolase_TIM"/>
</dbReference>
<dbReference type="InterPro" id="IPR058240">
    <property type="entry name" value="rSAM_sf"/>
</dbReference>
<evidence type="ECO:0000256" key="4">
    <source>
        <dbReference type="ARBA" id="ARBA00023014"/>
    </source>
</evidence>
<keyword evidence="1" id="KW-0949">S-adenosyl-L-methionine</keyword>
<dbReference type="AlphaFoldDB" id="D5MKN9"/>
<dbReference type="GO" id="GO:0051536">
    <property type="term" value="F:iron-sulfur cluster binding"/>
    <property type="evidence" value="ECO:0007669"/>
    <property type="project" value="UniProtKB-KW"/>
</dbReference>
<keyword evidence="4" id="KW-0411">Iron-sulfur</keyword>
<dbReference type="eggNOG" id="COG0535">
    <property type="taxonomic scope" value="Bacteria"/>
</dbReference>
<evidence type="ECO:0000256" key="1">
    <source>
        <dbReference type="ARBA" id="ARBA00022691"/>
    </source>
</evidence>
<evidence type="ECO:0000313" key="7">
    <source>
        <dbReference type="Proteomes" id="UP000006898"/>
    </source>
</evidence>
<gene>
    <name evidence="6" type="ORF">DAMO_0613</name>
</gene>
<dbReference type="SFLD" id="SFLDS00029">
    <property type="entry name" value="Radical_SAM"/>
    <property type="match status" value="1"/>
</dbReference>
<dbReference type="HOGENOM" id="CLU_782587_0_0_0"/>